<sequence>MILERKRVLTFGTFDLFHFGHLKLLERASRLGDELFVGISSDALNFSKKARNPIMNEIERAHIVASLKFVNSVFLEESLELKREYLLRYEADILVMGDDWAGKFDDFRDICQVVYLPRTQNISTSELLQRIKNDF</sequence>
<dbReference type="RefSeq" id="WP_115552272.1">
    <property type="nucleotide sequence ID" value="NZ_CAONBV010000032.1"/>
</dbReference>
<dbReference type="Proteomes" id="UP000256650">
    <property type="component" value="Unassembled WGS sequence"/>
</dbReference>
<dbReference type="OrthoDB" id="9771433at2"/>
<accession>A0A3D8IA30</accession>
<organism evidence="4 5">
    <name type="scientific">Helicobacter ganmani</name>
    <dbReference type="NCBI Taxonomy" id="60246"/>
    <lineage>
        <taxon>Bacteria</taxon>
        <taxon>Pseudomonadati</taxon>
        <taxon>Campylobacterota</taxon>
        <taxon>Epsilonproteobacteria</taxon>
        <taxon>Campylobacterales</taxon>
        <taxon>Helicobacteraceae</taxon>
        <taxon>Helicobacter</taxon>
    </lineage>
</organism>
<evidence type="ECO:0000259" key="3">
    <source>
        <dbReference type="Pfam" id="PF01467"/>
    </source>
</evidence>
<comment type="caution">
    <text evidence="4">The sequence shown here is derived from an EMBL/GenBank/DDBJ whole genome shotgun (WGS) entry which is preliminary data.</text>
</comment>
<evidence type="ECO:0000256" key="2">
    <source>
        <dbReference type="ARBA" id="ARBA00022695"/>
    </source>
</evidence>
<dbReference type="InterPro" id="IPR050385">
    <property type="entry name" value="Archaeal_FAD_synthase"/>
</dbReference>
<proteinExistence type="predicted"/>
<feature type="domain" description="Cytidyltransferase-like" evidence="3">
    <location>
        <begin position="9"/>
        <end position="127"/>
    </location>
</feature>
<reference evidence="4 5" key="1">
    <citation type="submission" date="2018-04" db="EMBL/GenBank/DDBJ databases">
        <title>Novel Campyloabacter and Helicobacter Species and Strains.</title>
        <authorList>
            <person name="Mannion A.J."/>
            <person name="Shen Z."/>
            <person name="Fox J.G."/>
        </authorList>
    </citation>
    <scope>NUCLEOTIDE SEQUENCE [LARGE SCALE GENOMIC DNA]</scope>
    <source>
        <strain evidence="4 5">MIT 99-5101</strain>
    </source>
</reference>
<keyword evidence="5" id="KW-1185">Reference proteome</keyword>
<evidence type="ECO:0000313" key="4">
    <source>
        <dbReference type="EMBL" id="RDU61614.1"/>
    </source>
</evidence>
<keyword evidence="1 4" id="KW-0808">Transferase</keyword>
<dbReference type="NCBIfam" id="TIGR00125">
    <property type="entry name" value="cyt_tran_rel"/>
    <property type="match status" value="1"/>
</dbReference>
<dbReference type="Gene3D" id="3.40.50.620">
    <property type="entry name" value="HUPs"/>
    <property type="match status" value="1"/>
</dbReference>
<dbReference type="Pfam" id="PF01467">
    <property type="entry name" value="CTP_transf_like"/>
    <property type="match status" value="1"/>
</dbReference>
<dbReference type="EMBL" id="NXLS01000013">
    <property type="protein sequence ID" value="RDU61614.1"/>
    <property type="molecule type" value="Genomic_DNA"/>
</dbReference>
<dbReference type="PANTHER" id="PTHR43793">
    <property type="entry name" value="FAD SYNTHASE"/>
    <property type="match status" value="1"/>
</dbReference>
<protein>
    <submittedName>
        <fullName evidence="4">Glycerol-3-phosphate cytidylyltransferase</fullName>
    </submittedName>
</protein>
<dbReference type="PANTHER" id="PTHR43793:SF1">
    <property type="entry name" value="FAD SYNTHASE"/>
    <property type="match status" value="1"/>
</dbReference>
<dbReference type="GeneID" id="82536422"/>
<name>A0A3D8IA30_9HELI</name>
<evidence type="ECO:0000256" key="1">
    <source>
        <dbReference type="ARBA" id="ARBA00022679"/>
    </source>
</evidence>
<gene>
    <name evidence="4" type="ORF">CQA43_09030</name>
</gene>
<keyword evidence="2 4" id="KW-0548">Nucleotidyltransferase</keyword>
<evidence type="ECO:0000313" key="5">
    <source>
        <dbReference type="Proteomes" id="UP000256650"/>
    </source>
</evidence>
<dbReference type="InterPro" id="IPR004821">
    <property type="entry name" value="Cyt_trans-like"/>
</dbReference>
<dbReference type="GO" id="GO:0016779">
    <property type="term" value="F:nucleotidyltransferase activity"/>
    <property type="evidence" value="ECO:0007669"/>
    <property type="project" value="UniProtKB-KW"/>
</dbReference>
<dbReference type="SUPFAM" id="SSF52374">
    <property type="entry name" value="Nucleotidylyl transferase"/>
    <property type="match status" value="1"/>
</dbReference>
<dbReference type="InterPro" id="IPR014729">
    <property type="entry name" value="Rossmann-like_a/b/a_fold"/>
</dbReference>
<dbReference type="AlphaFoldDB" id="A0A3D8IA30"/>